<keyword evidence="1" id="KW-0812">Transmembrane</keyword>
<name>M8E2G3_9BACL</name>
<feature type="transmembrane region" description="Helical" evidence="1">
    <location>
        <begin position="141"/>
        <end position="159"/>
    </location>
</feature>
<evidence type="ECO:0000313" key="3">
    <source>
        <dbReference type="Proteomes" id="UP000012081"/>
    </source>
</evidence>
<sequence length="243" mass="26800">MLIKSLAAEWLKMRKSYIWSILAALPAVSILIGTANYYANKSVLTNGWYSLWTQVSLFYGEFFLPVLIAICCAYLCRLEHFNKNWYQVMTAPVSRSAIFISKLAIAGIMMLIVQAFFLLLYFCAGKALGLASPFPIETVGWMSRGLYASIAISAVQLALSIRIRSFAVPIGISICAAFIGLGMYVMKLGMFYPYSLLTIGMGALSQESLTIAENGLFLAMNSLFIVIVSAIAIRYLSKRDVVA</sequence>
<protein>
    <recommendedName>
        <fullName evidence="4">Multidrug ABC transporter permease</fullName>
    </recommendedName>
</protein>
<feature type="transmembrane region" description="Helical" evidence="1">
    <location>
        <begin position="21"/>
        <end position="39"/>
    </location>
</feature>
<feature type="transmembrane region" description="Helical" evidence="1">
    <location>
        <begin position="51"/>
        <end position="76"/>
    </location>
</feature>
<dbReference type="STRING" id="1300222.I532_05645"/>
<keyword evidence="1" id="KW-1133">Transmembrane helix</keyword>
<gene>
    <name evidence="2" type="ORF">I532_05645</name>
</gene>
<organism evidence="2 3">
    <name type="scientific">Brevibacillus borstelensis AK1</name>
    <dbReference type="NCBI Taxonomy" id="1300222"/>
    <lineage>
        <taxon>Bacteria</taxon>
        <taxon>Bacillati</taxon>
        <taxon>Bacillota</taxon>
        <taxon>Bacilli</taxon>
        <taxon>Bacillales</taxon>
        <taxon>Paenibacillaceae</taxon>
        <taxon>Brevibacillus</taxon>
    </lineage>
</organism>
<feature type="transmembrane region" description="Helical" evidence="1">
    <location>
        <begin position="97"/>
        <end position="121"/>
    </location>
</feature>
<dbReference type="AlphaFoldDB" id="M8E2G3"/>
<proteinExistence type="predicted"/>
<dbReference type="RefSeq" id="WP_003386942.1">
    <property type="nucleotide sequence ID" value="NZ_APBN01000002.1"/>
</dbReference>
<reference evidence="2 3" key="1">
    <citation type="submission" date="2013-03" db="EMBL/GenBank/DDBJ databases">
        <title>Assembly of a new bacterial strain Brevibacillus borstelensis AK1.</title>
        <authorList>
            <person name="Rajan I."/>
            <person name="PoliReddy D."/>
            <person name="Sugumar T."/>
            <person name="Rathinam K."/>
            <person name="Alqarawi S."/>
            <person name="Khalil A.B."/>
            <person name="Sivakumar N."/>
        </authorList>
    </citation>
    <scope>NUCLEOTIDE SEQUENCE [LARGE SCALE GENOMIC DNA]</scope>
    <source>
        <strain evidence="2 3">AK1</strain>
    </source>
</reference>
<dbReference type="EMBL" id="APBN01000002">
    <property type="protein sequence ID" value="EMT53471.1"/>
    <property type="molecule type" value="Genomic_DNA"/>
</dbReference>
<comment type="caution">
    <text evidence="2">The sequence shown here is derived from an EMBL/GenBank/DDBJ whole genome shotgun (WGS) entry which is preliminary data.</text>
</comment>
<accession>M8E2G3</accession>
<keyword evidence="3" id="KW-1185">Reference proteome</keyword>
<dbReference type="Proteomes" id="UP000012081">
    <property type="component" value="Unassembled WGS sequence"/>
</dbReference>
<feature type="transmembrane region" description="Helical" evidence="1">
    <location>
        <begin position="216"/>
        <end position="236"/>
    </location>
</feature>
<evidence type="ECO:0000256" key="1">
    <source>
        <dbReference type="SAM" id="Phobius"/>
    </source>
</evidence>
<evidence type="ECO:0000313" key="2">
    <source>
        <dbReference type="EMBL" id="EMT53471.1"/>
    </source>
</evidence>
<dbReference type="CDD" id="cd21809">
    <property type="entry name" value="ABC-2_lan_permease-like"/>
    <property type="match status" value="1"/>
</dbReference>
<dbReference type="Pfam" id="PF12730">
    <property type="entry name" value="ABC2_membrane_4"/>
    <property type="match status" value="1"/>
</dbReference>
<dbReference type="PATRIC" id="fig|1300222.3.peg.1159"/>
<feature type="transmembrane region" description="Helical" evidence="1">
    <location>
        <begin position="166"/>
        <end position="186"/>
    </location>
</feature>
<keyword evidence="1" id="KW-0472">Membrane</keyword>
<evidence type="ECO:0008006" key="4">
    <source>
        <dbReference type="Google" id="ProtNLM"/>
    </source>
</evidence>